<dbReference type="PROSITE" id="PS51194">
    <property type="entry name" value="HELICASE_CTER"/>
    <property type="match status" value="1"/>
</dbReference>
<keyword evidence="2 5" id="KW-0378">Hydrolase</keyword>
<dbReference type="EC" id="3.6.4.13" evidence="5"/>
<dbReference type="Pfam" id="PF00270">
    <property type="entry name" value="DEAD"/>
    <property type="match status" value="1"/>
</dbReference>
<dbReference type="InterPro" id="IPR014001">
    <property type="entry name" value="Helicase_ATP-bd"/>
</dbReference>
<evidence type="ECO:0000313" key="9">
    <source>
        <dbReference type="Proteomes" id="UP001465976"/>
    </source>
</evidence>
<comment type="function">
    <text evidence="5">RNA helicase.</text>
</comment>
<keyword evidence="3 5" id="KW-0067">ATP-binding</keyword>
<evidence type="ECO:0000313" key="8">
    <source>
        <dbReference type="EMBL" id="KAL0578737.1"/>
    </source>
</evidence>
<comment type="caution">
    <text evidence="8">The sequence shown here is derived from an EMBL/GenBank/DDBJ whole genome shotgun (WGS) entry which is preliminary data.</text>
</comment>
<keyword evidence="9" id="KW-1185">Reference proteome</keyword>
<dbReference type="SUPFAM" id="SSF52540">
    <property type="entry name" value="P-loop containing nucleoside triphosphate hydrolases"/>
    <property type="match status" value="2"/>
</dbReference>
<evidence type="ECO:0000256" key="4">
    <source>
        <dbReference type="ARBA" id="ARBA00022884"/>
    </source>
</evidence>
<dbReference type="SMART" id="SM00490">
    <property type="entry name" value="HELICc"/>
    <property type="match status" value="1"/>
</dbReference>
<gene>
    <name evidence="8" type="ORF">V5O48_003293</name>
</gene>
<organism evidence="8 9">
    <name type="scientific">Marasmius crinis-equi</name>
    <dbReference type="NCBI Taxonomy" id="585013"/>
    <lineage>
        <taxon>Eukaryota</taxon>
        <taxon>Fungi</taxon>
        <taxon>Dikarya</taxon>
        <taxon>Basidiomycota</taxon>
        <taxon>Agaricomycotina</taxon>
        <taxon>Agaricomycetes</taxon>
        <taxon>Agaricomycetidae</taxon>
        <taxon>Agaricales</taxon>
        <taxon>Marasmiineae</taxon>
        <taxon>Marasmiaceae</taxon>
        <taxon>Marasmius</taxon>
    </lineage>
</organism>
<dbReference type="Proteomes" id="UP001465976">
    <property type="component" value="Unassembled WGS sequence"/>
</dbReference>
<dbReference type="Gene3D" id="3.40.50.300">
    <property type="entry name" value="P-loop containing nucleotide triphosphate hydrolases"/>
    <property type="match status" value="2"/>
</dbReference>
<sequence length="552" mass="60779">MKTFAATAIFQVRVLPRWRMFSNVRRMSRMAEALAEAQKSSNSPTQLTFEAIGLQPHLASAVRAAFPKVKFPTATQAELIPAIENKKDVILQDEPGSGKTLSLVLAALNKPRLRYSDTGKQSVTTLFLVPHRDLALQIRHWIQRITEHSESPPPLEEVAQVLLRDGNMHLESGMQLLSETPPHVLIATPAGLLDVLKKGGNNFIDFSRVSAVVVDEVDYLIETVPALHGKLRTKVQKRIEKHPGPARELLDIIYSKRKKFTSRNREEFVDEPYLTPQLILSSATVRRHLKDYFFGEGGYLKWDAVKVRGRVLALHEKQVLAASATHTNISHHVLVVSDESIENIPGALEGRVEAGEIASPASSDESEEPFPAPVKTEAEQEREMVFSMTPSPYNQNSLEAVAAAFALYVPSVALFIIPGGGSIHRAVYDLRALGVNALDLDMLKEDKGRLHLLSGGAETVKTTPTLLVTTVAAMRGLDLPELQHLFILGTQELEGDQVTSRTLDSYIHMAGRVGRFGKKGTVISVIEPSQGPKMTKILGKLGIPAVKLKQFP</sequence>
<dbReference type="InterPro" id="IPR011545">
    <property type="entry name" value="DEAD/DEAH_box_helicase_dom"/>
</dbReference>
<evidence type="ECO:0000259" key="6">
    <source>
        <dbReference type="PROSITE" id="PS51192"/>
    </source>
</evidence>
<dbReference type="EMBL" id="JBAHYK010000087">
    <property type="protein sequence ID" value="KAL0578737.1"/>
    <property type="molecule type" value="Genomic_DNA"/>
</dbReference>
<dbReference type="PROSITE" id="PS51192">
    <property type="entry name" value="HELICASE_ATP_BIND_1"/>
    <property type="match status" value="1"/>
</dbReference>
<evidence type="ECO:0000256" key="2">
    <source>
        <dbReference type="ARBA" id="ARBA00022801"/>
    </source>
</evidence>
<proteinExistence type="inferred from homology"/>
<evidence type="ECO:0000259" key="7">
    <source>
        <dbReference type="PROSITE" id="PS51194"/>
    </source>
</evidence>
<protein>
    <recommendedName>
        <fullName evidence="5">ATP-dependent RNA helicase</fullName>
        <ecNumber evidence="5">3.6.4.13</ecNumber>
    </recommendedName>
</protein>
<dbReference type="InterPro" id="IPR027417">
    <property type="entry name" value="P-loop_NTPase"/>
</dbReference>
<feature type="domain" description="Helicase C-terminal" evidence="7">
    <location>
        <begin position="401"/>
        <end position="552"/>
    </location>
</feature>
<feature type="domain" description="Helicase ATP-binding" evidence="6">
    <location>
        <begin position="80"/>
        <end position="303"/>
    </location>
</feature>
<comment type="similarity">
    <text evidence="5">Belongs to the DEAD box helicase family.</text>
</comment>
<keyword evidence="5" id="KW-0347">Helicase</keyword>
<dbReference type="Pfam" id="PF00271">
    <property type="entry name" value="Helicase_C"/>
    <property type="match status" value="1"/>
</dbReference>
<evidence type="ECO:0000256" key="5">
    <source>
        <dbReference type="RuleBase" id="RU365068"/>
    </source>
</evidence>
<keyword evidence="4 5" id="KW-0694">RNA-binding</keyword>
<dbReference type="InterPro" id="IPR001650">
    <property type="entry name" value="Helicase_C-like"/>
</dbReference>
<evidence type="ECO:0000256" key="3">
    <source>
        <dbReference type="ARBA" id="ARBA00022840"/>
    </source>
</evidence>
<name>A0ABR3FTD0_9AGAR</name>
<comment type="catalytic activity">
    <reaction evidence="5">
        <text>ATP + H2O = ADP + phosphate + H(+)</text>
        <dbReference type="Rhea" id="RHEA:13065"/>
        <dbReference type="ChEBI" id="CHEBI:15377"/>
        <dbReference type="ChEBI" id="CHEBI:15378"/>
        <dbReference type="ChEBI" id="CHEBI:30616"/>
        <dbReference type="ChEBI" id="CHEBI:43474"/>
        <dbReference type="ChEBI" id="CHEBI:456216"/>
        <dbReference type="EC" id="3.6.4.13"/>
    </reaction>
</comment>
<reference evidence="8 9" key="1">
    <citation type="submission" date="2024-02" db="EMBL/GenBank/DDBJ databases">
        <title>A draft genome for the cacao thread blight pathogen Marasmius crinis-equi.</title>
        <authorList>
            <person name="Cohen S.P."/>
            <person name="Baruah I.K."/>
            <person name="Amoako-Attah I."/>
            <person name="Bukari Y."/>
            <person name="Meinhardt L.W."/>
            <person name="Bailey B.A."/>
        </authorList>
    </citation>
    <scope>NUCLEOTIDE SEQUENCE [LARGE SCALE GENOMIC DNA]</scope>
    <source>
        <strain evidence="8 9">GH-76</strain>
    </source>
</reference>
<dbReference type="PANTHER" id="PTHR24031">
    <property type="entry name" value="RNA HELICASE"/>
    <property type="match status" value="1"/>
</dbReference>
<comment type="domain">
    <text evidence="5">The Q motif is unique to and characteristic of the DEAD box family of RNA helicases and controls ATP binding and hydrolysis.</text>
</comment>
<keyword evidence="1 5" id="KW-0547">Nucleotide-binding</keyword>
<dbReference type="SMART" id="SM00487">
    <property type="entry name" value="DEXDc"/>
    <property type="match status" value="1"/>
</dbReference>
<accession>A0ABR3FTD0</accession>
<evidence type="ECO:0000256" key="1">
    <source>
        <dbReference type="ARBA" id="ARBA00022741"/>
    </source>
</evidence>